<evidence type="ECO:0000256" key="3">
    <source>
        <dbReference type="ARBA" id="ARBA00011233"/>
    </source>
</evidence>
<dbReference type="PANTHER" id="PTHR30246">
    <property type="entry name" value="2-KETO-3-DEOXY-6-PHOSPHOGLUCONATE ALDOLASE"/>
    <property type="match status" value="1"/>
</dbReference>
<evidence type="ECO:0000256" key="5">
    <source>
        <dbReference type="ARBA" id="ARBA00023277"/>
    </source>
</evidence>
<keyword evidence="7" id="KW-1185">Reference proteome</keyword>
<dbReference type="AlphaFoldDB" id="A0A222VS36"/>
<dbReference type="Gene3D" id="3.20.20.70">
    <property type="entry name" value="Aldolase class I"/>
    <property type="match status" value="1"/>
</dbReference>
<dbReference type="InterPro" id="IPR000887">
    <property type="entry name" value="Aldlse_KDPG_KHG"/>
</dbReference>
<comment type="pathway">
    <text evidence="1">Carbohydrate acid metabolism.</text>
</comment>
<reference evidence="6 7" key="1">
    <citation type="submission" date="2016-10" db="EMBL/GenBank/DDBJ databases">
        <authorList>
            <person name="de Groot N.N."/>
        </authorList>
    </citation>
    <scope>NUCLEOTIDE SEQUENCE [LARGE SCALE GENOMIC DNA]</scope>
    <source>
        <strain evidence="6 7">CGMCC 4.5506</strain>
    </source>
</reference>
<evidence type="ECO:0000256" key="1">
    <source>
        <dbReference type="ARBA" id="ARBA00004761"/>
    </source>
</evidence>
<evidence type="ECO:0000256" key="2">
    <source>
        <dbReference type="ARBA" id="ARBA00006906"/>
    </source>
</evidence>
<gene>
    <name evidence="6" type="ORF">SAMN05421630_109280</name>
</gene>
<dbReference type="CDD" id="cd00452">
    <property type="entry name" value="KDPG_aldolase"/>
    <property type="match status" value="1"/>
</dbReference>
<proteinExistence type="inferred from homology"/>
<keyword evidence="5" id="KW-0119">Carbohydrate metabolism</keyword>
<dbReference type="Pfam" id="PF01081">
    <property type="entry name" value="Aldolase"/>
    <property type="match status" value="1"/>
</dbReference>
<organism evidence="6 7">
    <name type="scientific">Prauserella marina</name>
    <dbReference type="NCBI Taxonomy" id="530584"/>
    <lineage>
        <taxon>Bacteria</taxon>
        <taxon>Bacillati</taxon>
        <taxon>Actinomycetota</taxon>
        <taxon>Actinomycetes</taxon>
        <taxon>Pseudonocardiales</taxon>
        <taxon>Pseudonocardiaceae</taxon>
        <taxon>Prauserella</taxon>
    </lineage>
</organism>
<evidence type="ECO:0000313" key="6">
    <source>
        <dbReference type="EMBL" id="SDD53574.1"/>
    </source>
</evidence>
<dbReference type="GO" id="GO:0016829">
    <property type="term" value="F:lyase activity"/>
    <property type="evidence" value="ECO:0007669"/>
    <property type="project" value="UniProtKB-KW"/>
</dbReference>
<evidence type="ECO:0000256" key="4">
    <source>
        <dbReference type="ARBA" id="ARBA00023239"/>
    </source>
</evidence>
<evidence type="ECO:0000313" key="7">
    <source>
        <dbReference type="Proteomes" id="UP000199494"/>
    </source>
</evidence>
<comment type="subunit">
    <text evidence="3">Homotrimer.</text>
</comment>
<dbReference type="STRING" id="530584.SAMN05421630_109280"/>
<dbReference type="KEGG" id="pmad:BAY61_18855"/>
<dbReference type="RefSeq" id="WP_091808402.1">
    <property type="nucleotide sequence ID" value="NZ_CP016353.1"/>
</dbReference>
<dbReference type="PANTHER" id="PTHR30246:SF1">
    <property type="entry name" value="2-DEHYDRO-3-DEOXY-6-PHOSPHOGALACTONATE ALDOLASE-RELATED"/>
    <property type="match status" value="1"/>
</dbReference>
<dbReference type="Proteomes" id="UP000199494">
    <property type="component" value="Unassembled WGS sequence"/>
</dbReference>
<dbReference type="SUPFAM" id="SSF51569">
    <property type="entry name" value="Aldolase"/>
    <property type="match status" value="1"/>
</dbReference>
<dbReference type="InterPro" id="IPR013785">
    <property type="entry name" value="Aldolase_TIM"/>
</dbReference>
<accession>A0A222VS36</accession>
<dbReference type="EMBL" id="FMZE01000009">
    <property type="protein sequence ID" value="SDD53574.1"/>
    <property type="molecule type" value="Genomic_DNA"/>
</dbReference>
<sequence length="205" mass="21738">MANDVLSRVLEHRAMVIYRGQSRRQCLELTELLYAQGIRLFEVTLNAGEPFAAISALREKYGDDMPVGAGTVMTRDDVSRAAEAGARFIVCPHVDEVVIERAKELGLGVIPGAFTATEVVRAARLGADLVKVFPIAPVGADYIRQLKGPLPEVPMLATGGVGPDLARECLDAGCAGVGVGVQLLGDLADTTALTEQARRLVATAR</sequence>
<dbReference type="OrthoDB" id="9805177at2"/>
<name>A0A222VS36_9PSEU</name>
<protein>
    <submittedName>
        <fullName evidence="6">2-dehydro-3-deoxyphosphogluconate aldolase / (4S)-4-hydroxy-2-oxoglutarate aldolase</fullName>
    </submittedName>
</protein>
<keyword evidence="4" id="KW-0456">Lyase</keyword>
<comment type="similarity">
    <text evidence="2">Belongs to the KHG/KDPG aldolase family.</text>
</comment>